<accession>A0ABT9I450</accession>
<comment type="caution">
    <text evidence="2">The sequence shown here is derived from an EMBL/GenBank/DDBJ whole genome shotgun (WGS) entry which is preliminary data.</text>
</comment>
<evidence type="ECO:0000313" key="2">
    <source>
        <dbReference type="EMBL" id="MDP5138160.1"/>
    </source>
</evidence>
<dbReference type="RefSeq" id="WP_305977323.1">
    <property type="nucleotide sequence ID" value="NZ_JAPJDZ010000105.1"/>
</dbReference>
<gene>
    <name evidence="2" type="ORF">ORJ04_19620</name>
</gene>
<feature type="chain" id="PRO_5045290641" evidence="1">
    <location>
        <begin position="24"/>
        <end position="261"/>
    </location>
</feature>
<evidence type="ECO:0000256" key="1">
    <source>
        <dbReference type="SAM" id="SignalP"/>
    </source>
</evidence>
<proteinExistence type="predicted"/>
<name>A0ABT9I450_9GAMM</name>
<protein>
    <submittedName>
        <fullName evidence="2">Uncharacterized protein</fullName>
    </submittedName>
</protein>
<keyword evidence="1" id="KW-0732">Signal</keyword>
<dbReference type="EMBL" id="JAPJDZ010000105">
    <property type="protein sequence ID" value="MDP5138160.1"/>
    <property type="molecule type" value="Genomic_DNA"/>
</dbReference>
<keyword evidence="3" id="KW-1185">Reference proteome</keyword>
<sequence length="261" mass="30086">MKKRFCIASLLLLCLTSPWIAVAQTVILESPVRVVTSSDRSIFPESWLSPDINAEAEVLQESQIEPSRRVLYKVMKKYPGHILARNLETIYVLHRLKYKGISASGTNSRRNVYVVNRGSRERYTDAWIERTFHAEFSSKLLRNFPQYLDNDVWKKANVESFKYGVSGVKSVKQKKALKMFDPSLHAEGFLYAYAKSTLENDFNSIAEQLFLGDSRFWSVVNKHQRIKEKTDLVIAFYHKIDPKFSRSFFVSLAEVESAEIG</sequence>
<feature type="signal peptide" evidence="1">
    <location>
        <begin position="1"/>
        <end position="23"/>
    </location>
</feature>
<dbReference type="Proteomes" id="UP001231109">
    <property type="component" value="Unassembled WGS sequence"/>
</dbReference>
<organism evidence="2 3">
    <name type="scientific">Rheinheimera baltica</name>
    <dbReference type="NCBI Taxonomy" id="67576"/>
    <lineage>
        <taxon>Bacteria</taxon>
        <taxon>Pseudomonadati</taxon>
        <taxon>Pseudomonadota</taxon>
        <taxon>Gammaproteobacteria</taxon>
        <taxon>Chromatiales</taxon>
        <taxon>Chromatiaceae</taxon>
        <taxon>Rheinheimera</taxon>
    </lineage>
</organism>
<reference evidence="2 3" key="1">
    <citation type="submission" date="2022-11" db="EMBL/GenBank/DDBJ databases">
        <title>Viruses from the air-sea interface of a natural surface slick.</title>
        <authorList>
            <person name="Rahlff J."/>
            <person name="Holmfeldt K."/>
        </authorList>
    </citation>
    <scope>NUCLEOTIDE SEQUENCE [LARGE SCALE GENOMIC DNA]</scope>
    <source>
        <strain evidence="2 3">SMS4</strain>
    </source>
</reference>
<dbReference type="Gene3D" id="3.40.390.70">
    <property type="match status" value="1"/>
</dbReference>
<evidence type="ECO:0000313" key="3">
    <source>
        <dbReference type="Proteomes" id="UP001231109"/>
    </source>
</evidence>